<proteinExistence type="predicted"/>
<dbReference type="Proteomes" id="UP000254519">
    <property type="component" value="Unassembled WGS sequence"/>
</dbReference>
<name>A0A380BEY7_SPOPA</name>
<evidence type="ECO:0000313" key="2">
    <source>
        <dbReference type="Proteomes" id="UP000254519"/>
    </source>
</evidence>
<dbReference type="AlphaFoldDB" id="A0A380BEY7"/>
<organism evidence="1 2">
    <name type="scientific">Sporosarcina pasteurii</name>
    <name type="common">Bacillus pasteurii</name>
    <dbReference type="NCBI Taxonomy" id="1474"/>
    <lineage>
        <taxon>Bacteria</taxon>
        <taxon>Bacillati</taxon>
        <taxon>Bacillota</taxon>
        <taxon>Bacilli</taxon>
        <taxon>Bacillales</taxon>
        <taxon>Caryophanaceae</taxon>
        <taxon>Sporosarcina</taxon>
    </lineage>
</organism>
<dbReference type="RefSeq" id="WP_166739537.1">
    <property type="nucleotide sequence ID" value="NZ_CP038012.1"/>
</dbReference>
<keyword evidence="2" id="KW-1185">Reference proteome</keyword>
<reference evidence="1 2" key="1">
    <citation type="submission" date="2018-06" db="EMBL/GenBank/DDBJ databases">
        <authorList>
            <consortium name="Pathogen Informatics"/>
            <person name="Doyle S."/>
        </authorList>
    </citation>
    <scope>NUCLEOTIDE SEQUENCE [LARGE SCALE GENOMIC DNA]</scope>
    <source>
        <strain evidence="2">ATCC 11859 / DSM 33 / NCIB 8841 / NCTC 4822</strain>
    </source>
</reference>
<protein>
    <submittedName>
        <fullName evidence="1">Late competence development protein ComFB</fullName>
    </submittedName>
</protein>
<dbReference type="EMBL" id="UGYZ01000002">
    <property type="protein sequence ID" value="SUI99788.1"/>
    <property type="molecule type" value="Genomic_DNA"/>
</dbReference>
<dbReference type="Pfam" id="PF10719">
    <property type="entry name" value="ComFB"/>
    <property type="match status" value="1"/>
</dbReference>
<dbReference type="InterPro" id="IPR019657">
    <property type="entry name" value="ComFB"/>
</dbReference>
<evidence type="ECO:0000313" key="1">
    <source>
        <dbReference type="EMBL" id="SUI99788.1"/>
    </source>
</evidence>
<gene>
    <name evidence="1" type="ORF">NCTC4822_00766</name>
</gene>
<accession>A0A380BEY7</accession>
<sequence>MTIKNVMEMIVRDVLLSNKKELKLICSCDRCLNDIMAHALNHLPPRYIVNPDLQPYVRVMHEADRDGAINILRVVTQAATVVKENPRCSHSQLSDKKIDIDT</sequence>